<dbReference type="Gene3D" id="6.10.250.3150">
    <property type="match status" value="1"/>
</dbReference>
<dbReference type="Proteomes" id="UP000005289">
    <property type="component" value="Chromosome"/>
</dbReference>
<dbReference type="KEGG" id="tti:THITH_10980"/>
<evidence type="ECO:0000313" key="2">
    <source>
        <dbReference type="EMBL" id="AHE98684.1"/>
    </source>
</evidence>
<evidence type="ECO:0000313" key="3">
    <source>
        <dbReference type="Proteomes" id="UP000005289"/>
    </source>
</evidence>
<dbReference type="STRING" id="713585.THITH_10980"/>
<accession>W0DJD0</accession>
<dbReference type="RefSeq" id="WP_006748116.1">
    <property type="nucleotide sequence ID" value="NZ_CP007029.1"/>
</dbReference>
<reference evidence="2 3" key="1">
    <citation type="submission" date="2013-12" db="EMBL/GenBank/DDBJ databases">
        <authorList>
            <consortium name="DOE Joint Genome Institute"/>
            <person name="Muyzer G."/>
            <person name="Huntemann M."/>
            <person name="Han J."/>
            <person name="Chen A."/>
            <person name="Kyrpides N."/>
            <person name="Mavromatis K."/>
            <person name="Markowitz V."/>
            <person name="Palaniappan K."/>
            <person name="Ivanova N."/>
            <person name="Schaumberg A."/>
            <person name="Pati A."/>
            <person name="Liolios K."/>
            <person name="Nordberg H.P."/>
            <person name="Cantor M.N."/>
            <person name="Hua S.X."/>
            <person name="Woyke T."/>
        </authorList>
    </citation>
    <scope>NUCLEOTIDE SEQUENCE [LARGE SCALE GENOMIC DNA]</scope>
    <source>
        <strain evidence="2 3">ARh 1</strain>
    </source>
</reference>
<proteinExistence type="predicted"/>
<dbReference type="OrthoDB" id="9813316at2"/>
<organism evidence="2 3">
    <name type="scientific">Thioalkalivibrio paradoxus ARh 1</name>
    <dbReference type="NCBI Taxonomy" id="713585"/>
    <lineage>
        <taxon>Bacteria</taxon>
        <taxon>Pseudomonadati</taxon>
        <taxon>Pseudomonadota</taxon>
        <taxon>Gammaproteobacteria</taxon>
        <taxon>Chromatiales</taxon>
        <taxon>Ectothiorhodospiraceae</taxon>
        <taxon>Thioalkalivibrio</taxon>
    </lineage>
</organism>
<dbReference type="EMBL" id="CP007029">
    <property type="protein sequence ID" value="AHE98684.1"/>
    <property type="molecule type" value="Genomic_DNA"/>
</dbReference>
<gene>
    <name evidence="2" type="ORF">THITH_10980</name>
</gene>
<evidence type="ECO:0000256" key="1">
    <source>
        <dbReference type="SAM" id="Coils"/>
    </source>
</evidence>
<dbReference type="HOGENOM" id="CLU_142668_2_1_6"/>
<keyword evidence="3" id="KW-1185">Reference proteome</keyword>
<sequence length="95" mass="11454">MSDRDAYLDKLKASIDEWNAELAKFEARAREAEADMRLKYDAQLKEMREQRDAMEERLREMQRAGEDSWRRMRDGMDAAWDDMARAFREAADRFR</sequence>
<feature type="coiled-coil region" evidence="1">
    <location>
        <begin position="8"/>
        <end position="64"/>
    </location>
</feature>
<dbReference type="AlphaFoldDB" id="W0DJD0"/>
<protein>
    <submittedName>
        <fullName evidence="2">Uncharacterized protein</fullName>
    </submittedName>
</protein>
<keyword evidence="1" id="KW-0175">Coiled coil</keyword>
<name>W0DJD0_9GAMM</name>